<dbReference type="GO" id="GO:0003684">
    <property type="term" value="F:damaged DNA binding"/>
    <property type="evidence" value="ECO:0007669"/>
    <property type="project" value="InterPro"/>
</dbReference>
<dbReference type="RefSeq" id="WP_184678471.1">
    <property type="nucleotide sequence ID" value="NZ_JACHGY010000001.1"/>
</dbReference>
<keyword evidence="5" id="KW-0238">DNA-binding</keyword>
<keyword evidence="12" id="KW-1185">Reference proteome</keyword>
<dbReference type="InterPro" id="IPR015886">
    <property type="entry name" value="H2TH_FPG"/>
</dbReference>
<accession>A0A7X0H7Z4</accession>
<keyword evidence="8" id="KW-0511">Multifunctional enzyme</keyword>
<evidence type="ECO:0000256" key="3">
    <source>
        <dbReference type="ARBA" id="ARBA00022763"/>
    </source>
</evidence>
<organism evidence="11 12">
    <name type="scientific">Algisphaera agarilytica</name>
    <dbReference type="NCBI Taxonomy" id="1385975"/>
    <lineage>
        <taxon>Bacteria</taxon>
        <taxon>Pseudomonadati</taxon>
        <taxon>Planctomycetota</taxon>
        <taxon>Phycisphaerae</taxon>
        <taxon>Phycisphaerales</taxon>
        <taxon>Phycisphaeraceae</taxon>
        <taxon>Algisphaera</taxon>
    </lineage>
</organism>
<evidence type="ECO:0000256" key="6">
    <source>
        <dbReference type="ARBA" id="ARBA00023204"/>
    </source>
</evidence>
<dbReference type="FunFam" id="1.10.8.50:FF:000009">
    <property type="entry name" value="Formamidopyrimidine-DNA glycosylase"/>
    <property type="match status" value="1"/>
</dbReference>
<evidence type="ECO:0000259" key="10">
    <source>
        <dbReference type="PROSITE" id="PS51068"/>
    </source>
</evidence>
<dbReference type="PROSITE" id="PS51068">
    <property type="entry name" value="FPG_CAT"/>
    <property type="match status" value="1"/>
</dbReference>
<comment type="caution">
    <text evidence="11">The sequence shown here is derived from an EMBL/GenBank/DDBJ whole genome shotgun (WGS) entry which is preliminary data.</text>
</comment>
<reference evidence="11 12" key="1">
    <citation type="submission" date="2020-08" db="EMBL/GenBank/DDBJ databases">
        <title>Genomic Encyclopedia of Type Strains, Phase IV (KMG-IV): sequencing the most valuable type-strain genomes for metagenomic binning, comparative biology and taxonomic classification.</title>
        <authorList>
            <person name="Goeker M."/>
        </authorList>
    </citation>
    <scope>NUCLEOTIDE SEQUENCE [LARGE SCALE GENOMIC DNA]</scope>
    <source>
        <strain evidence="11 12">DSM 103725</strain>
    </source>
</reference>
<dbReference type="Proteomes" id="UP000541810">
    <property type="component" value="Unassembled WGS sequence"/>
</dbReference>
<proteinExistence type="inferred from homology"/>
<dbReference type="SUPFAM" id="SSF46946">
    <property type="entry name" value="S13-like H2TH domain"/>
    <property type="match status" value="1"/>
</dbReference>
<dbReference type="GO" id="GO:0006284">
    <property type="term" value="P:base-excision repair"/>
    <property type="evidence" value="ECO:0007669"/>
    <property type="project" value="InterPro"/>
</dbReference>
<dbReference type="EC" id="4.2.99.18" evidence="11"/>
<name>A0A7X0H7Z4_9BACT</name>
<dbReference type="PANTHER" id="PTHR22993:SF9">
    <property type="entry name" value="FORMAMIDOPYRIMIDINE-DNA GLYCOSYLASE"/>
    <property type="match status" value="1"/>
</dbReference>
<evidence type="ECO:0000256" key="5">
    <source>
        <dbReference type="ARBA" id="ARBA00023125"/>
    </source>
</evidence>
<dbReference type="Gene3D" id="3.20.190.10">
    <property type="entry name" value="MutM-like, N-terminal"/>
    <property type="match status" value="1"/>
</dbReference>
<dbReference type="GO" id="GO:0008534">
    <property type="term" value="F:oxidized purine nucleobase lesion DNA N-glycosylase activity"/>
    <property type="evidence" value="ECO:0007669"/>
    <property type="project" value="UniProtKB-EC"/>
</dbReference>
<dbReference type="Gene3D" id="1.10.8.50">
    <property type="match status" value="1"/>
</dbReference>
<dbReference type="InterPro" id="IPR035937">
    <property type="entry name" value="FPG_N"/>
</dbReference>
<dbReference type="SMART" id="SM00898">
    <property type="entry name" value="Fapy_DNA_glyco"/>
    <property type="match status" value="1"/>
</dbReference>
<dbReference type="EMBL" id="JACHGY010000001">
    <property type="protein sequence ID" value="MBB6430970.1"/>
    <property type="molecule type" value="Genomic_DNA"/>
</dbReference>
<keyword evidence="9 11" id="KW-0326">Glycosidase</keyword>
<dbReference type="Pfam" id="PF01149">
    <property type="entry name" value="Fapy_DNA_glyco"/>
    <property type="match status" value="1"/>
</dbReference>
<dbReference type="GO" id="GO:0008270">
    <property type="term" value="F:zinc ion binding"/>
    <property type="evidence" value="ECO:0007669"/>
    <property type="project" value="InterPro"/>
</dbReference>
<evidence type="ECO:0000256" key="8">
    <source>
        <dbReference type="ARBA" id="ARBA00023268"/>
    </source>
</evidence>
<comment type="similarity">
    <text evidence="2">Belongs to the FPG family.</text>
</comment>
<comment type="catalytic activity">
    <reaction evidence="1">
        <text>Hydrolysis of DNA containing ring-opened 7-methylguanine residues, releasing 2,6-diamino-4-hydroxy-5-(N-methyl)formamidopyrimidine.</text>
        <dbReference type="EC" id="3.2.2.23"/>
    </reaction>
</comment>
<dbReference type="SUPFAM" id="SSF81624">
    <property type="entry name" value="N-terminal domain of MutM-like DNA repair proteins"/>
    <property type="match status" value="1"/>
</dbReference>
<feature type="domain" description="Formamidopyrimidine-DNA glycosylase catalytic" evidence="10">
    <location>
        <begin position="2"/>
        <end position="119"/>
    </location>
</feature>
<dbReference type="Pfam" id="PF06831">
    <property type="entry name" value="H2TH"/>
    <property type="match status" value="1"/>
</dbReference>
<keyword evidence="6" id="KW-0234">DNA repair</keyword>
<evidence type="ECO:0000313" key="11">
    <source>
        <dbReference type="EMBL" id="MBB6430970.1"/>
    </source>
</evidence>
<keyword evidence="7 11" id="KW-0456">Lyase</keyword>
<keyword evidence="4 11" id="KW-0378">Hydrolase</keyword>
<evidence type="ECO:0000256" key="1">
    <source>
        <dbReference type="ARBA" id="ARBA00001668"/>
    </source>
</evidence>
<sequence length="268" mass="30551">MPELPEVECWGRRVAEKHCLGRSIRSVYAKPDERIVIDGVTPRKLASALKGRTVEACHRRGKQMWWTLSGTGGSLLWHFGMTGGFCSYGKKTDRPKFLKVELQLDDGRYFGFTDPRRFGRIRLAADPLNEPPLSELGPDALLDLPGLAWWTQELARRKTAIKALLLNQSFLAGVGNWIADEVCYQSKIAPQRLARDLSPAEVKRLRAKLKHVLQKACDWEADYRRFPKTWLFHHRWGKNEDALTGRGEEIEFDTVGGRTTAWVPKVQV</sequence>
<dbReference type="SMART" id="SM01232">
    <property type="entry name" value="H2TH"/>
    <property type="match status" value="1"/>
</dbReference>
<dbReference type="GO" id="GO:0140078">
    <property type="term" value="F:class I DNA-(apurinic or apyrimidinic site) endonuclease activity"/>
    <property type="evidence" value="ECO:0007669"/>
    <property type="project" value="UniProtKB-EC"/>
</dbReference>
<evidence type="ECO:0000256" key="7">
    <source>
        <dbReference type="ARBA" id="ARBA00023239"/>
    </source>
</evidence>
<dbReference type="EC" id="3.2.2.23" evidence="11"/>
<evidence type="ECO:0000256" key="9">
    <source>
        <dbReference type="ARBA" id="ARBA00023295"/>
    </source>
</evidence>
<protein>
    <submittedName>
        <fullName evidence="11">Formamidopyrimidine-DNA glycosylase</fullName>
        <ecNumber evidence="11">3.2.2.23</ecNumber>
        <ecNumber evidence="11">4.2.99.18</ecNumber>
    </submittedName>
</protein>
<evidence type="ECO:0000256" key="2">
    <source>
        <dbReference type="ARBA" id="ARBA00009409"/>
    </source>
</evidence>
<evidence type="ECO:0000256" key="4">
    <source>
        <dbReference type="ARBA" id="ARBA00022801"/>
    </source>
</evidence>
<keyword evidence="3" id="KW-0227">DNA damage</keyword>
<dbReference type="InterPro" id="IPR012319">
    <property type="entry name" value="FPG_cat"/>
</dbReference>
<dbReference type="AlphaFoldDB" id="A0A7X0H7Z4"/>
<evidence type="ECO:0000313" key="12">
    <source>
        <dbReference type="Proteomes" id="UP000541810"/>
    </source>
</evidence>
<dbReference type="PANTHER" id="PTHR22993">
    <property type="entry name" value="FORMAMIDOPYRIMIDINE-DNA GLYCOSYLASE"/>
    <property type="match status" value="1"/>
</dbReference>
<dbReference type="InterPro" id="IPR010979">
    <property type="entry name" value="Ribosomal_uS13-like_H2TH"/>
</dbReference>
<gene>
    <name evidence="11" type="ORF">HNQ40_002776</name>
</gene>